<organism evidence="3 4">
    <name type="scientific">Streptomyces maoxianensis</name>
    <dbReference type="NCBI Taxonomy" id="1459942"/>
    <lineage>
        <taxon>Bacteria</taxon>
        <taxon>Bacillati</taxon>
        <taxon>Actinomycetota</taxon>
        <taxon>Actinomycetes</taxon>
        <taxon>Kitasatosporales</taxon>
        <taxon>Streptomycetaceae</taxon>
        <taxon>Streptomyces</taxon>
    </lineage>
</organism>
<feature type="compositionally biased region" description="Pro residues" evidence="1">
    <location>
        <begin position="24"/>
        <end position="33"/>
    </location>
</feature>
<keyword evidence="2" id="KW-1133">Transmembrane helix</keyword>
<evidence type="ECO:0000256" key="2">
    <source>
        <dbReference type="SAM" id="Phobius"/>
    </source>
</evidence>
<name>A0ABV9FY02_9ACTN</name>
<comment type="caution">
    <text evidence="3">The sequence shown here is derived from an EMBL/GenBank/DDBJ whole genome shotgun (WGS) entry which is preliminary data.</text>
</comment>
<evidence type="ECO:0000256" key="1">
    <source>
        <dbReference type="SAM" id="MobiDB-lite"/>
    </source>
</evidence>
<dbReference type="RefSeq" id="WP_381191458.1">
    <property type="nucleotide sequence ID" value="NZ_JBHSFE010000004.1"/>
</dbReference>
<accession>A0ABV9FY02</accession>
<dbReference type="Proteomes" id="UP001595993">
    <property type="component" value="Unassembled WGS sequence"/>
</dbReference>
<sequence length="95" mass="9915">MLKPKYPTPDTYVPNTHTHAPVPVERPAPPAPAPARSGIADLARSNPAAAVAGVVVTGVVLTSMLLAVAITGLALSISGVVLLVLVRMLRQEFRR</sequence>
<proteinExistence type="predicted"/>
<evidence type="ECO:0000313" key="3">
    <source>
        <dbReference type="EMBL" id="MFC4606881.1"/>
    </source>
</evidence>
<keyword evidence="2" id="KW-0812">Transmembrane</keyword>
<gene>
    <name evidence="3" type="ORF">ACFO9E_03420</name>
</gene>
<keyword evidence="2" id="KW-0472">Membrane</keyword>
<feature type="region of interest" description="Disordered" evidence="1">
    <location>
        <begin position="1"/>
        <end position="38"/>
    </location>
</feature>
<protein>
    <submittedName>
        <fullName evidence="3">SpdD protein</fullName>
    </submittedName>
</protein>
<dbReference type="EMBL" id="JBHSFE010000004">
    <property type="protein sequence ID" value="MFC4606881.1"/>
    <property type="molecule type" value="Genomic_DNA"/>
</dbReference>
<reference evidence="4" key="1">
    <citation type="journal article" date="2019" name="Int. J. Syst. Evol. Microbiol.">
        <title>The Global Catalogue of Microorganisms (GCM) 10K type strain sequencing project: providing services to taxonomists for standard genome sequencing and annotation.</title>
        <authorList>
            <consortium name="The Broad Institute Genomics Platform"/>
            <consortium name="The Broad Institute Genome Sequencing Center for Infectious Disease"/>
            <person name="Wu L."/>
            <person name="Ma J."/>
        </authorList>
    </citation>
    <scope>NUCLEOTIDE SEQUENCE [LARGE SCALE GENOMIC DNA]</scope>
    <source>
        <strain evidence="4">CGMCC 4.7139</strain>
    </source>
</reference>
<evidence type="ECO:0000313" key="4">
    <source>
        <dbReference type="Proteomes" id="UP001595993"/>
    </source>
</evidence>
<feature type="transmembrane region" description="Helical" evidence="2">
    <location>
        <begin position="64"/>
        <end position="86"/>
    </location>
</feature>
<keyword evidence="4" id="KW-1185">Reference proteome</keyword>